<organism evidence="1 2">
    <name type="scientific">Ruania alba</name>
    <dbReference type="NCBI Taxonomy" id="648782"/>
    <lineage>
        <taxon>Bacteria</taxon>
        <taxon>Bacillati</taxon>
        <taxon>Actinomycetota</taxon>
        <taxon>Actinomycetes</taxon>
        <taxon>Micrococcales</taxon>
        <taxon>Ruaniaceae</taxon>
        <taxon>Ruania</taxon>
    </lineage>
</organism>
<gene>
    <name evidence="1" type="ORF">SAMN04488554_3459</name>
</gene>
<evidence type="ECO:0000313" key="2">
    <source>
        <dbReference type="Proteomes" id="UP000199220"/>
    </source>
</evidence>
<name>A0A1H5MMG1_9MICO</name>
<protein>
    <submittedName>
        <fullName evidence="1">Bacteriocin biosynthesis cyclodehydratase domain-containing protein</fullName>
    </submittedName>
</protein>
<keyword evidence="2" id="KW-1185">Reference proteome</keyword>
<dbReference type="Gene3D" id="3.40.50.720">
    <property type="entry name" value="NAD(P)-binding Rossmann-like Domain"/>
    <property type="match status" value="1"/>
</dbReference>
<dbReference type="AlphaFoldDB" id="A0A1H5MMG1"/>
<dbReference type="RefSeq" id="WP_175477189.1">
    <property type="nucleotide sequence ID" value="NZ_FNTX01000002.1"/>
</dbReference>
<sequence length="277" mass="28200">MTTPASDRPVVGAPGWRLSDEGGYLVATAGPDEVWVVDDVPGTIADELAACWSPEPPTPAGLSPAARLAVEQLRAIGMFGTPVTLSPLTLALAFAGADSPDFRTAFAGLCHTQGWQLSQDRPDGGPPGAADVVTVVVRTTATMQATAELTSPLVRSGALHVLCDLSSAHTVALGPFVAPGHSACVGCLAGRVQSRWGDPAPPEEPGAASLPGSQVAAGLLARQLELAVAGRFPLVDACVSIDLDTLDAGRSPCLRSAQCGWCGGVVTDGRLSLPWAP</sequence>
<dbReference type="STRING" id="648782.SAMN04488554_3459"/>
<dbReference type="Proteomes" id="UP000199220">
    <property type="component" value="Unassembled WGS sequence"/>
</dbReference>
<reference evidence="2" key="1">
    <citation type="submission" date="2016-10" db="EMBL/GenBank/DDBJ databases">
        <authorList>
            <person name="Varghese N."/>
            <person name="Submissions S."/>
        </authorList>
    </citation>
    <scope>NUCLEOTIDE SEQUENCE [LARGE SCALE GENOMIC DNA]</scope>
    <source>
        <strain evidence="2">DSM 21368</strain>
    </source>
</reference>
<proteinExistence type="predicted"/>
<dbReference type="InterPro" id="IPR022291">
    <property type="entry name" value="Bacteriocin_synth_cyclodeHase"/>
</dbReference>
<dbReference type="EMBL" id="FNTX01000002">
    <property type="protein sequence ID" value="SEE89821.1"/>
    <property type="molecule type" value="Genomic_DNA"/>
</dbReference>
<accession>A0A1H5MMG1</accession>
<dbReference type="NCBIfam" id="TIGR03882">
    <property type="entry name" value="cyclo_dehyd_2"/>
    <property type="match status" value="1"/>
</dbReference>
<evidence type="ECO:0000313" key="1">
    <source>
        <dbReference type="EMBL" id="SEE89821.1"/>
    </source>
</evidence>